<keyword evidence="1" id="KW-0812">Transmembrane</keyword>
<evidence type="ECO:0000313" key="3">
    <source>
        <dbReference type="Proteomes" id="UP001214043"/>
    </source>
</evidence>
<dbReference type="Proteomes" id="UP001214043">
    <property type="component" value="Chromosome"/>
</dbReference>
<evidence type="ECO:0000313" key="2">
    <source>
        <dbReference type="EMBL" id="WDI32593.1"/>
    </source>
</evidence>
<protein>
    <submittedName>
        <fullName evidence="2">Uncharacterized protein</fullName>
    </submittedName>
</protein>
<keyword evidence="3" id="KW-1185">Reference proteome</keyword>
<accession>A0AAF0CGS9</accession>
<evidence type="ECO:0000256" key="1">
    <source>
        <dbReference type="SAM" id="Phobius"/>
    </source>
</evidence>
<reference evidence="2" key="1">
    <citation type="submission" date="2023-02" db="EMBL/GenBank/DDBJ databases">
        <title>Genome sequence of Hyphococcus flavus.</title>
        <authorList>
            <person name="Rong J.-C."/>
            <person name="Zhao Q."/>
            <person name="Yi M."/>
            <person name="Wu J.-Y."/>
        </authorList>
    </citation>
    <scope>NUCLEOTIDE SEQUENCE</scope>
    <source>
        <strain evidence="2">MCCC 1K03223</strain>
    </source>
</reference>
<feature type="transmembrane region" description="Helical" evidence="1">
    <location>
        <begin position="49"/>
        <end position="75"/>
    </location>
</feature>
<proteinExistence type="predicted"/>
<dbReference type="RefSeq" id="WP_274494524.1">
    <property type="nucleotide sequence ID" value="NZ_CP118166.1"/>
</dbReference>
<feature type="transmembrane region" description="Helical" evidence="1">
    <location>
        <begin position="87"/>
        <end position="104"/>
    </location>
</feature>
<sequence>MSILKTAIAFLVSLIATYVLATGFYTQQVIAKQAAIGAVYSPQQQLDTFILNFTGLTIYGAIIAIMLAVAFLVAFGVKRVLKPLSPIAYPAAGAVGMLAMLTLVEQQLGGGAGIIGGARDAFGVSLQCLAGLIGGIIFANLRPR</sequence>
<organism evidence="2 3">
    <name type="scientific">Hyphococcus flavus</name>
    <dbReference type="NCBI Taxonomy" id="1866326"/>
    <lineage>
        <taxon>Bacteria</taxon>
        <taxon>Pseudomonadati</taxon>
        <taxon>Pseudomonadota</taxon>
        <taxon>Alphaproteobacteria</taxon>
        <taxon>Parvularculales</taxon>
        <taxon>Parvularculaceae</taxon>
        <taxon>Hyphococcus</taxon>
    </lineage>
</organism>
<dbReference type="KEGG" id="hfl:PUV54_05215"/>
<keyword evidence="1" id="KW-0472">Membrane</keyword>
<keyword evidence="1" id="KW-1133">Transmembrane helix</keyword>
<gene>
    <name evidence="2" type="ORF">PUV54_05215</name>
</gene>
<dbReference type="AlphaFoldDB" id="A0AAF0CGS9"/>
<feature type="transmembrane region" description="Helical" evidence="1">
    <location>
        <begin position="124"/>
        <end position="141"/>
    </location>
</feature>
<name>A0AAF0CGS9_9PROT</name>
<dbReference type="EMBL" id="CP118166">
    <property type="protein sequence ID" value="WDI32593.1"/>
    <property type="molecule type" value="Genomic_DNA"/>
</dbReference>